<evidence type="ECO:0000313" key="11">
    <source>
        <dbReference type="Proteomes" id="UP000032740"/>
    </source>
</evidence>
<evidence type="ECO:0000256" key="5">
    <source>
        <dbReference type="ARBA" id="ARBA00022989"/>
    </source>
</evidence>
<reference evidence="10 11" key="1">
    <citation type="journal article" date="2013" name="J. Mol. Microbiol. Biotechnol.">
        <title>Analysis of the Complete Genomes of Acholeplasma brassicae , A. palmae and A. laidlawii and Their Comparison to the Obligate Parasites from ' Candidatus Phytoplasma'.</title>
        <authorList>
            <person name="Kube M."/>
            <person name="Siewert C."/>
            <person name="Migdoll A.M."/>
            <person name="Duduk B."/>
            <person name="Holz S."/>
            <person name="Rabus R."/>
            <person name="Seemuller E."/>
            <person name="Mitrovic J."/>
            <person name="Muller I."/>
            <person name="Buttner C."/>
            <person name="Reinhardt R."/>
        </authorList>
    </citation>
    <scope>NUCLEOTIDE SEQUENCE [LARGE SCALE GENOMIC DNA]</scope>
    <source>
        <strain evidence="10 11">J233</strain>
    </source>
</reference>
<dbReference type="InterPro" id="IPR050291">
    <property type="entry name" value="CDF_Transporter"/>
</dbReference>
<dbReference type="InterPro" id="IPR002524">
    <property type="entry name" value="Cation_efflux"/>
</dbReference>
<evidence type="ECO:0000256" key="3">
    <source>
        <dbReference type="ARBA" id="ARBA00022448"/>
    </source>
</evidence>
<comment type="subcellular location">
    <subcellularLocation>
        <location evidence="1">Membrane</location>
        <topology evidence="1">Multi-pass membrane protein</topology>
    </subcellularLocation>
</comment>
<keyword evidence="11" id="KW-1185">Reference proteome</keyword>
<dbReference type="Gene3D" id="3.30.70.1350">
    <property type="entry name" value="Cation efflux protein, cytoplasmic domain"/>
    <property type="match status" value="1"/>
</dbReference>
<dbReference type="GO" id="GO:0016020">
    <property type="term" value="C:membrane"/>
    <property type="evidence" value="ECO:0007669"/>
    <property type="project" value="UniProtKB-SubCell"/>
</dbReference>
<evidence type="ECO:0000256" key="7">
    <source>
        <dbReference type="SAM" id="Phobius"/>
    </source>
</evidence>
<feature type="transmembrane region" description="Helical" evidence="7">
    <location>
        <begin position="155"/>
        <end position="175"/>
    </location>
</feature>
<feature type="domain" description="Cation efflux protein transmembrane" evidence="8">
    <location>
        <begin position="10"/>
        <end position="206"/>
    </location>
</feature>
<dbReference type="SUPFAM" id="SSF160240">
    <property type="entry name" value="Cation efflux protein cytoplasmic domain-like"/>
    <property type="match status" value="1"/>
</dbReference>
<feature type="transmembrane region" description="Helical" evidence="7">
    <location>
        <begin position="40"/>
        <end position="56"/>
    </location>
</feature>
<dbReference type="RefSeq" id="WP_030003566.1">
    <property type="nucleotide sequence ID" value="NC_022538.1"/>
</dbReference>
<feature type="transmembrane region" description="Helical" evidence="7">
    <location>
        <begin position="77"/>
        <end position="96"/>
    </location>
</feature>
<feature type="transmembrane region" description="Helical" evidence="7">
    <location>
        <begin position="181"/>
        <end position="198"/>
    </location>
</feature>
<dbReference type="AlphaFoldDB" id="U4KL98"/>
<keyword evidence="6 7" id="KW-0472">Membrane</keyword>
<dbReference type="Proteomes" id="UP000032740">
    <property type="component" value="Chromosome"/>
</dbReference>
<dbReference type="OrthoDB" id="9806522at2"/>
<dbReference type="Pfam" id="PF16916">
    <property type="entry name" value="ZT_dimer"/>
    <property type="match status" value="1"/>
</dbReference>
<evidence type="ECO:0000313" key="10">
    <source>
        <dbReference type="EMBL" id="CCV64679.1"/>
    </source>
</evidence>
<feature type="domain" description="Cation efflux protein cytoplasmic" evidence="9">
    <location>
        <begin position="210"/>
        <end position="287"/>
    </location>
</feature>
<evidence type="ECO:0000259" key="9">
    <source>
        <dbReference type="Pfam" id="PF16916"/>
    </source>
</evidence>
<dbReference type="NCBIfam" id="TIGR01297">
    <property type="entry name" value="CDF"/>
    <property type="match status" value="1"/>
</dbReference>
<keyword evidence="5 7" id="KW-1133">Transmembrane helix</keyword>
<dbReference type="Pfam" id="PF01545">
    <property type="entry name" value="Cation_efflux"/>
    <property type="match status" value="1"/>
</dbReference>
<dbReference type="KEGG" id="apal:BN85411020"/>
<organism evidence="10 11">
    <name type="scientific">Alteracholeplasma palmae (strain ATCC 49389 / J233)</name>
    <name type="common">Acholeplasma palmae</name>
    <dbReference type="NCBI Taxonomy" id="1318466"/>
    <lineage>
        <taxon>Bacteria</taxon>
        <taxon>Bacillati</taxon>
        <taxon>Mycoplasmatota</taxon>
        <taxon>Mollicutes</taxon>
        <taxon>Acholeplasmatales</taxon>
        <taxon>Acholeplasmataceae</taxon>
        <taxon>Acholeplasma</taxon>
    </lineage>
</organism>
<dbReference type="GO" id="GO:0008324">
    <property type="term" value="F:monoatomic cation transmembrane transporter activity"/>
    <property type="evidence" value="ECO:0007669"/>
    <property type="project" value="InterPro"/>
</dbReference>
<evidence type="ECO:0000256" key="6">
    <source>
        <dbReference type="ARBA" id="ARBA00023136"/>
    </source>
</evidence>
<dbReference type="InterPro" id="IPR058533">
    <property type="entry name" value="Cation_efflux_TM"/>
</dbReference>
<dbReference type="Gene3D" id="1.20.1510.10">
    <property type="entry name" value="Cation efflux protein transmembrane domain"/>
    <property type="match status" value="1"/>
</dbReference>
<feature type="transmembrane region" description="Helical" evidence="7">
    <location>
        <begin position="7"/>
        <end position="28"/>
    </location>
</feature>
<dbReference type="EMBL" id="FO681347">
    <property type="protein sequence ID" value="CCV64679.1"/>
    <property type="molecule type" value="Genomic_DNA"/>
</dbReference>
<dbReference type="PANTHER" id="PTHR43840:SF15">
    <property type="entry name" value="MITOCHONDRIAL METAL TRANSPORTER 1-RELATED"/>
    <property type="match status" value="1"/>
</dbReference>
<keyword evidence="3" id="KW-0813">Transport</keyword>
<comment type="similarity">
    <text evidence="2">Belongs to the cation diffusion facilitator (CDF) transporter (TC 2.A.4) family.</text>
</comment>
<protein>
    <submittedName>
        <fullName evidence="10">Cobalt-zinc-cadmium efflux protein, transporter</fullName>
    </submittedName>
</protein>
<dbReference type="STRING" id="1318466.BN85411020"/>
<name>U4KL98_ALTPJ</name>
<accession>U4KL98</accession>
<dbReference type="InterPro" id="IPR036837">
    <property type="entry name" value="Cation_efflux_CTD_sf"/>
</dbReference>
<sequence length="292" mass="32604">MSKKLRNLLYLGLILNTVLTVLKIVFGYLGNSVSLVSDGYNSLTDILISLVLLITIRISYKKADHDHPYGHEKYEGIASLLLGIILILTAIFIFYTGVQNIIELVNVNTVLKPDQITIYIAVISIIIKVTLFYINGFAYKKYKQPSLKAEKYNHLIDVLATTTSLLGIILTQYGFIYFDAIASLIIGLFIVRTAYGIIKEAISYLVDQAPDDEVNTAIKKVISEVIGVLNIDDYKSRMHVNKLYVDVEVAVDATLSLQEAHLIAEKVHKTVESTFPDVIHCMVHVNPSKANK</sequence>
<evidence type="ECO:0000259" key="8">
    <source>
        <dbReference type="Pfam" id="PF01545"/>
    </source>
</evidence>
<dbReference type="InterPro" id="IPR027469">
    <property type="entry name" value="Cation_efflux_TMD_sf"/>
</dbReference>
<dbReference type="PANTHER" id="PTHR43840">
    <property type="entry name" value="MITOCHONDRIAL METAL TRANSPORTER 1-RELATED"/>
    <property type="match status" value="1"/>
</dbReference>
<evidence type="ECO:0000256" key="1">
    <source>
        <dbReference type="ARBA" id="ARBA00004141"/>
    </source>
</evidence>
<evidence type="ECO:0000256" key="2">
    <source>
        <dbReference type="ARBA" id="ARBA00008114"/>
    </source>
</evidence>
<feature type="transmembrane region" description="Helical" evidence="7">
    <location>
        <begin position="116"/>
        <end position="134"/>
    </location>
</feature>
<dbReference type="HOGENOM" id="CLU_013430_3_6_14"/>
<dbReference type="InterPro" id="IPR027470">
    <property type="entry name" value="Cation_efflux_CTD"/>
</dbReference>
<dbReference type="FunFam" id="1.20.1510.10:FF:000006">
    <property type="entry name" value="Divalent cation efflux transporter"/>
    <property type="match status" value="1"/>
</dbReference>
<dbReference type="SUPFAM" id="SSF161111">
    <property type="entry name" value="Cation efflux protein transmembrane domain-like"/>
    <property type="match status" value="1"/>
</dbReference>
<proteinExistence type="inferred from homology"/>
<gene>
    <name evidence="10" type="ORF">BN85411020</name>
</gene>
<evidence type="ECO:0000256" key="4">
    <source>
        <dbReference type="ARBA" id="ARBA00022692"/>
    </source>
</evidence>
<keyword evidence="4 7" id="KW-0812">Transmembrane</keyword>